<gene>
    <name evidence="6" type="ORF">SAMN04488597_1188</name>
</gene>
<name>A0A1G6QGX2_9FIRM</name>
<sequence>MDKKIFVTKPFLPPLDEYNDYLEQIWESGILTHNGPMVQELEKNLKEKMNIDYISCLSNGTMALQLAIKALDLEGEIITTPFTFVATTSSIIWEKCTPVFVDINKETFNIDEEKIEEKITDKTVAILGVHVFSNPCNIEKIDEIAKRYNLKVIYDAAHSAFVNYKGKPLVEAGDISATSFHATKLFNTIEGGACVTNDKEIDEKIKELRFFGFNSNKEIIREGTNAKMNEIQAAMGLSVLKYIDIILQTRQEKYKRYVKRLSNINWITFQKIDNESYNYSYMPVVFDTEERLLRVLEKLNNNNVFPRRYFYPSLDQVEVLNNDISNCKNSKELAKKILCLPLYHDLKNMEINKICELIGTLA</sequence>
<evidence type="ECO:0000256" key="5">
    <source>
        <dbReference type="RuleBase" id="RU004508"/>
    </source>
</evidence>
<dbReference type="AlphaFoldDB" id="A0A1G6QGX2"/>
<evidence type="ECO:0000256" key="2">
    <source>
        <dbReference type="ARBA" id="ARBA00037999"/>
    </source>
</evidence>
<dbReference type="PANTHER" id="PTHR30244">
    <property type="entry name" value="TRANSAMINASE"/>
    <property type="match status" value="1"/>
</dbReference>
<feature type="active site" description="Proton acceptor" evidence="3">
    <location>
        <position position="184"/>
    </location>
</feature>
<evidence type="ECO:0000313" key="7">
    <source>
        <dbReference type="Proteomes" id="UP000324896"/>
    </source>
</evidence>
<evidence type="ECO:0000313" key="6">
    <source>
        <dbReference type="EMBL" id="SDC91174.1"/>
    </source>
</evidence>
<protein>
    <recommendedName>
        <fullName evidence="8">dTDP-4-amino-4,6-dideoxygalactose transaminase</fullName>
    </recommendedName>
</protein>
<dbReference type="GO" id="GO:0000271">
    <property type="term" value="P:polysaccharide biosynthetic process"/>
    <property type="evidence" value="ECO:0007669"/>
    <property type="project" value="TreeGrafter"/>
</dbReference>
<evidence type="ECO:0000256" key="4">
    <source>
        <dbReference type="PIRSR" id="PIRSR000390-2"/>
    </source>
</evidence>
<evidence type="ECO:0000256" key="1">
    <source>
        <dbReference type="ARBA" id="ARBA00022898"/>
    </source>
</evidence>
<dbReference type="RefSeq" id="WP_149796835.1">
    <property type="nucleotide sequence ID" value="NZ_FMYT01000018.1"/>
</dbReference>
<reference evidence="6 7" key="1">
    <citation type="submission" date="2016-10" db="EMBL/GenBank/DDBJ databases">
        <authorList>
            <person name="Varghese N."/>
            <person name="Submissions S."/>
        </authorList>
    </citation>
    <scope>NUCLEOTIDE SEQUENCE [LARGE SCALE GENOMIC DNA]</scope>
    <source>
        <strain evidence="6 7">WG10</strain>
    </source>
</reference>
<dbReference type="EMBL" id="FMYT01000018">
    <property type="protein sequence ID" value="SDC91174.1"/>
    <property type="molecule type" value="Genomic_DNA"/>
</dbReference>
<dbReference type="CDD" id="cd00616">
    <property type="entry name" value="AHBA_syn"/>
    <property type="match status" value="1"/>
</dbReference>
<dbReference type="Proteomes" id="UP000324896">
    <property type="component" value="Unassembled WGS sequence"/>
</dbReference>
<keyword evidence="1 4" id="KW-0663">Pyridoxal phosphate</keyword>
<comment type="similarity">
    <text evidence="2 5">Belongs to the DegT/DnrJ/EryC1 family.</text>
</comment>
<dbReference type="Gene3D" id="3.40.640.10">
    <property type="entry name" value="Type I PLP-dependent aspartate aminotransferase-like (Major domain)"/>
    <property type="match status" value="1"/>
</dbReference>
<evidence type="ECO:0008006" key="8">
    <source>
        <dbReference type="Google" id="ProtNLM"/>
    </source>
</evidence>
<dbReference type="InterPro" id="IPR015424">
    <property type="entry name" value="PyrdxlP-dep_Trfase"/>
</dbReference>
<evidence type="ECO:0000256" key="3">
    <source>
        <dbReference type="PIRSR" id="PIRSR000390-1"/>
    </source>
</evidence>
<organism evidence="6 7">
    <name type="scientific">Halanaerobium congolense</name>
    <dbReference type="NCBI Taxonomy" id="54121"/>
    <lineage>
        <taxon>Bacteria</taxon>
        <taxon>Bacillati</taxon>
        <taxon>Bacillota</taxon>
        <taxon>Clostridia</taxon>
        <taxon>Halanaerobiales</taxon>
        <taxon>Halanaerobiaceae</taxon>
        <taxon>Halanaerobium</taxon>
    </lineage>
</organism>
<dbReference type="InterPro" id="IPR000653">
    <property type="entry name" value="DegT/StrS_aminotransferase"/>
</dbReference>
<dbReference type="PANTHER" id="PTHR30244:SF9">
    <property type="entry name" value="PROTEIN RV3402C"/>
    <property type="match status" value="1"/>
</dbReference>
<proteinExistence type="inferred from homology"/>
<dbReference type="InterPro" id="IPR015421">
    <property type="entry name" value="PyrdxlP-dep_Trfase_major"/>
</dbReference>
<dbReference type="GO" id="GO:0008483">
    <property type="term" value="F:transaminase activity"/>
    <property type="evidence" value="ECO:0007669"/>
    <property type="project" value="TreeGrafter"/>
</dbReference>
<accession>A0A1G6QGX2</accession>
<dbReference type="SUPFAM" id="SSF53383">
    <property type="entry name" value="PLP-dependent transferases"/>
    <property type="match status" value="1"/>
</dbReference>
<feature type="modified residue" description="N6-(pyridoxal phosphate)lysine" evidence="4">
    <location>
        <position position="184"/>
    </location>
</feature>
<dbReference type="PIRSF" id="PIRSF000390">
    <property type="entry name" value="PLP_StrS"/>
    <property type="match status" value="1"/>
</dbReference>
<dbReference type="Pfam" id="PF01041">
    <property type="entry name" value="DegT_DnrJ_EryC1"/>
    <property type="match status" value="1"/>
</dbReference>
<dbReference type="GO" id="GO:0030170">
    <property type="term" value="F:pyridoxal phosphate binding"/>
    <property type="evidence" value="ECO:0007669"/>
    <property type="project" value="TreeGrafter"/>
</dbReference>